<keyword evidence="6" id="KW-0602">Photosynthesis</keyword>
<keyword evidence="7" id="KW-0042">Antenna complex</keyword>
<keyword evidence="5" id="KW-0150">Chloroplast</keyword>
<comment type="similarity">
    <text evidence="2">Belongs to the phycobiliprotein family.</text>
</comment>
<evidence type="ECO:0000256" key="18">
    <source>
        <dbReference type="ARBA" id="ARBA00029643"/>
    </source>
</evidence>
<keyword evidence="14" id="KW-0472">Membrane</keyword>
<dbReference type="Gene3D" id="1.10.3130.20">
    <property type="entry name" value="Phycobilisome linker domain"/>
    <property type="match status" value="3"/>
</dbReference>
<dbReference type="InterPro" id="IPR012128">
    <property type="entry name" value="Phycobilisome_asu/bsu"/>
</dbReference>
<evidence type="ECO:0000256" key="8">
    <source>
        <dbReference type="ARBA" id="ARBA00022640"/>
    </source>
</evidence>
<evidence type="ECO:0000256" key="5">
    <source>
        <dbReference type="ARBA" id="ARBA00022528"/>
    </source>
</evidence>
<name>A0A6B9VPD3_9FLOR</name>
<reference evidence="23" key="1">
    <citation type="journal article" date="2020" name="J. Phycol.">
        <title>Relative expression analysis of light-harvesting genes in the freshwater alga Lympha mucosa (Batrachospermales, Rhodophyta).</title>
        <authorList>
            <person name="Evans J.R."/>
            <person name="Vis M.L."/>
        </authorList>
    </citation>
    <scope>NUCLEOTIDE SEQUENCE</scope>
</reference>
<evidence type="ECO:0000256" key="9">
    <source>
        <dbReference type="ARBA" id="ARBA00022737"/>
    </source>
</evidence>
<evidence type="ECO:0000256" key="21">
    <source>
        <dbReference type="PROSITE-ProRule" id="PRU00775"/>
    </source>
</evidence>
<dbReference type="Pfam" id="PF00502">
    <property type="entry name" value="Phycobilisome"/>
    <property type="match status" value="2"/>
</dbReference>
<evidence type="ECO:0000256" key="14">
    <source>
        <dbReference type="ARBA" id="ARBA00023136"/>
    </source>
</evidence>
<feature type="domain" description="PBS-linker" evidence="22">
    <location>
        <begin position="497"/>
        <end position="681"/>
    </location>
</feature>
<comment type="similarity">
    <text evidence="21">Belongs to the phycobilisome linker protein family.</text>
</comment>
<evidence type="ECO:0000256" key="6">
    <source>
        <dbReference type="ARBA" id="ARBA00022531"/>
    </source>
</evidence>
<keyword evidence="15" id="KW-0456">Lyase</keyword>
<dbReference type="InterPro" id="IPR038719">
    <property type="entry name" value="Phycobilisome_asu/bsu_sf"/>
</dbReference>
<protein>
    <recommendedName>
        <fullName evidence="3">Phycobiliprotein ApcE</fullName>
    </recommendedName>
    <alternativeName>
        <fullName evidence="20">Anchor polypeptide</fullName>
    </alternativeName>
    <alternativeName>
        <fullName evidence="19">PBS-anchor protein</fullName>
    </alternativeName>
    <alternativeName>
        <fullName evidence="18">Phycobilisome linker polypeptide</fullName>
    </alternativeName>
</protein>
<gene>
    <name evidence="23" type="primary">apcE</name>
</gene>
<dbReference type="GO" id="GO:0016829">
    <property type="term" value="F:lyase activity"/>
    <property type="evidence" value="ECO:0007669"/>
    <property type="project" value="UniProtKB-KW"/>
</dbReference>
<dbReference type="EMBL" id="MN509464">
    <property type="protein sequence ID" value="QHO64163.1"/>
    <property type="molecule type" value="Genomic_DNA"/>
</dbReference>
<keyword evidence="10 21" id="KW-0605">Phycobilisome</keyword>
<sequence length="886" mass="101120">MSVNASGGSPVAQPQLYRTASISTIMQAEQQDRFLQLGELNQLITFLNSGNKRLEIADALTKNADILVAKAADRIFIGGATTSYLEKPQTSFVSSGAGNLRGYTSQELTGDTQVNIFNNLTSLFRGGEATPPGFRPINVTRYGSERMKKSLRDLDWFLRYLTYAIVAGDPNILSVNIRGLRELIDNACSSAAASVALRTMRQVALTIFESDKEAKALVLEYFNIVITEFEAPGLTDKLRKREFGDVQGLRLPQIYAQAGSVLPKFVMKTSLSSEEKNLVIQACYRQIFERDIRKAYSLSFSVLESQVKNGQLSIKEFIRSLGKSNTYRKQFFEPFVNSRVLELAFRHFLGRGPSSLTEFQKFFSILSNRGLAGLVDSLLNLQEYSDYFGEETVPYFRSLGEEAQECRNWGPQINLFKYSAPFRKKPQFLSLFGDYNQKLPNQHPYGRGNDPLLIQFGAIFPKETINSNSHPAPFGKDTRRILIHKGPGIYNQISNPNQDFTKIGSLSPIIFQVAGLPVLSKSQQIITDLDAVINGTYLRVFGRQVYQEESLAFKELERQVKEGNMSVREFIRNLAKSSIFRSLYWEPFYICKAIEFIHHRLLGRPTYGRQEINQYFDIVYKQNYYTLIDSIVNCKEYLETFGENTVPYERYITPTSLAMRTLRQNVLLTQSLQTQAKKLNQFVKLGQVLEYRSQDNIKQRVQQGVSAKRYQRTIFQQQNNPNKLDLERILKAAYRQVFERDVNACTVGYELLDIEKAFIVEEITVQQLIEKLGSSSLYIKEFYRPYPNTKVIELGTKHFLGRAPNNQAEIRYYNQILASKGLIKFVNILVNSSEYKSVFGKNTVPYRRFPTLPAANFPNTEKLYNNLTKQSNQIIVPSFKPCSINQ</sequence>
<dbReference type="InterPro" id="IPR038255">
    <property type="entry name" value="PBS_linker_sf"/>
</dbReference>
<dbReference type="Gene3D" id="1.10.490.20">
    <property type="entry name" value="Phycocyanins"/>
    <property type="match status" value="1"/>
</dbReference>
<evidence type="ECO:0000256" key="3">
    <source>
        <dbReference type="ARBA" id="ARBA00018674"/>
    </source>
</evidence>
<accession>A0A6B9VPD3</accession>
<dbReference type="GO" id="GO:0009535">
    <property type="term" value="C:chloroplast thylakoid membrane"/>
    <property type="evidence" value="ECO:0007669"/>
    <property type="project" value="UniProtKB-SubCell"/>
</dbReference>
<evidence type="ECO:0000256" key="16">
    <source>
        <dbReference type="ARBA" id="ARBA00023307"/>
    </source>
</evidence>
<evidence type="ECO:0000256" key="10">
    <source>
        <dbReference type="ARBA" id="ARBA00022738"/>
    </source>
</evidence>
<evidence type="ECO:0000256" key="13">
    <source>
        <dbReference type="ARBA" id="ARBA00023078"/>
    </source>
</evidence>
<dbReference type="Pfam" id="PF00427">
    <property type="entry name" value="PBS_linker_poly"/>
    <property type="match status" value="3"/>
</dbReference>
<keyword evidence="13" id="KW-0793">Thylakoid</keyword>
<feature type="domain" description="PBS-linker" evidence="22">
    <location>
        <begin position="695"/>
        <end position="872"/>
    </location>
</feature>
<evidence type="ECO:0000256" key="2">
    <source>
        <dbReference type="ARBA" id="ARBA00008182"/>
    </source>
</evidence>
<dbReference type="GO" id="GO:0015979">
    <property type="term" value="P:photosynthesis"/>
    <property type="evidence" value="ECO:0007669"/>
    <property type="project" value="UniProtKB-KW"/>
</dbReference>
<keyword evidence="8 23" id="KW-0934">Plastid</keyword>
<evidence type="ECO:0000259" key="22">
    <source>
        <dbReference type="PROSITE" id="PS51445"/>
    </source>
</evidence>
<evidence type="ECO:0000313" key="23">
    <source>
        <dbReference type="EMBL" id="QHO64163.1"/>
    </source>
</evidence>
<evidence type="ECO:0000256" key="4">
    <source>
        <dbReference type="ARBA" id="ARBA00022448"/>
    </source>
</evidence>
<evidence type="ECO:0000256" key="19">
    <source>
        <dbReference type="ARBA" id="ARBA00031629"/>
    </source>
</evidence>
<dbReference type="PANTHER" id="PTHR34011">
    <property type="entry name" value="PHYCOBILISOME 32.1 KDA LINKER POLYPEPTIDE, PHYCOCYANIN-ASSOCIATED, ROD 2-RELATED"/>
    <property type="match status" value="1"/>
</dbReference>
<evidence type="ECO:0000256" key="12">
    <source>
        <dbReference type="ARBA" id="ARBA00022991"/>
    </source>
</evidence>
<evidence type="ECO:0000256" key="17">
    <source>
        <dbReference type="ARBA" id="ARBA00025203"/>
    </source>
</evidence>
<evidence type="ECO:0000256" key="11">
    <source>
        <dbReference type="ARBA" id="ARBA00022982"/>
    </source>
</evidence>
<keyword evidence="11" id="KW-0249">Electron transport</keyword>
<dbReference type="AlphaFoldDB" id="A0A6B9VPD3"/>
<feature type="domain" description="PBS-linker" evidence="22">
    <location>
        <begin position="245"/>
        <end position="425"/>
    </location>
</feature>
<dbReference type="PANTHER" id="PTHR34011:SF6">
    <property type="entry name" value="PHYCOBILIPROTEIN APCE"/>
    <property type="match status" value="1"/>
</dbReference>
<dbReference type="PROSITE" id="PS51445">
    <property type="entry name" value="PBS_LINKER"/>
    <property type="match status" value="3"/>
</dbReference>
<dbReference type="GO" id="GO:0030089">
    <property type="term" value="C:phycobilisome"/>
    <property type="evidence" value="ECO:0007669"/>
    <property type="project" value="UniProtKB-UniRule"/>
</dbReference>
<keyword evidence="9" id="KW-0677">Repeat</keyword>
<dbReference type="InterPro" id="IPR009050">
    <property type="entry name" value="Globin-like_sf"/>
</dbReference>
<evidence type="ECO:0000256" key="15">
    <source>
        <dbReference type="ARBA" id="ARBA00023239"/>
    </source>
</evidence>
<keyword evidence="16" id="KW-0089">Bile pigment</keyword>
<evidence type="ECO:0000256" key="20">
    <source>
        <dbReference type="ARBA" id="ARBA00033322"/>
    </source>
</evidence>
<proteinExistence type="inferred from homology"/>
<evidence type="ECO:0000256" key="7">
    <source>
        <dbReference type="ARBA" id="ARBA00022549"/>
    </source>
</evidence>
<organism evidence="23">
    <name type="scientific">Lympha mucosa</name>
    <dbReference type="NCBI Taxonomy" id="2045360"/>
    <lineage>
        <taxon>Eukaryota</taxon>
        <taxon>Rhodophyta</taxon>
        <taxon>Florideophyceae</taxon>
        <taxon>Nemaliophycidae</taxon>
        <taxon>Batrachospermales</taxon>
        <taxon>Batrachospermaceae</taxon>
        <taxon>Lympha</taxon>
    </lineage>
</organism>
<comment type="function">
    <text evidence="17">This protein is postulated to act both as terminal energy acceptor and as a linker polypeptide that stabilizes the phycobilisome architecture. May have intrinsic bilin lyase activity.</text>
</comment>
<geneLocation type="plastid" evidence="23"/>
<dbReference type="InterPro" id="IPR001297">
    <property type="entry name" value="PBS_linker_dom"/>
</dbReference>
<comment type="subcellular location">
    <subcellularLocation>
        <location evidence="1">Plastid</location>
        <location evidence="1">Chloroplast thylakoid membrane</location>
        <topology evidence="1">Peripheral membrane protein</topology>
        <orientation evidence="1">Stromal side</orientation>
    </subcellularLocation>
</comment>
<dbReference type="SUPFAM" id="SSF46458">
    <property type="entry name" value="Globin-like"/>
    <property type="match status" value="1"/>
</dbReference>
<evidence type="ECO:0000256" key="1">
    <source>
        <dbReference type="ARBA" id="ARBA00004185"/>
    </source>
</evidence>
<keyword evidence="4" id="KW-0813">Transport</keyword>
<keyword evidence="12" id="KW-0157">Chromophore</keyword>